<comment type="cofactor">
    <cofactor evidence="1 6">
        <name>FAD</name>
        <dbReference type="ChEBI" id="CHEBI:57692"/>
    </cofactor>
</comment>
<evidence type="ECO:0000256" key="6">
    <source>
        <dbReference type="RuleBase" id="RU371123"/>
    </source>
</evidence>
<dbReference type="InterPro" id="IPR036774">
    <property type="entry name" value="ERV/ALR_sulphydryl_oxid_sf"/>
</dbReference>
<dbReference type="InterPro" id="IPR017905">
    <property type="entry name" value="ERV/ALR_sulphydryl_oxidase"/>
</dbReference>
<dbReference type="PROSITE" id="PS51324">
    <property type="entry name" value="ERV_ALR"/>
    <property type="match status" value="1"/>
</dbReference>
<dbReference type="PANTHER" id="PTHR12645">
    <property type="entry name" value="ALR/ERV"/>
    <property type="match status" value="1"/>
</dbReference>
<dbReference type="GO" id="GO:0050660">
    <property type="term" value="F:flavin adenine dinucleotide binding"/>
    <property type="evidence" value="ECO:0007669"/>
    <property type="project" value="TreeGrafter"/>
</dbReference>
<proteinExistence type="predicted"/>
<feature type="region of interest" description="Disordered" evidence="7">
    <location>
        <begin position="35"/>
        <end position="57"/>
    </location>
</feature>
<evidence type="ECO:0000256" key="2">
    <source>
        <dbReference type="ARBA" id="ARBA00022630"/>
    </source>
</evidence>
<dbReference type="FunFam" id="1.20.120.310:FF:000002">
    <property type="entry name" value="Sulfhydryl oxidase"/>
    <property type="match status" value="1"/>
</dbReference>
<accession>A0A8H6K280</accession>
<keyword evidence="2 6" id="KW-0285">Flavoprotein</keyword>
<evidence type="ECO:0000256" key="1">
    <source>
        <dbReference type="ARBA" id="ARBA00001974"/>
    </source>
</evidence>
<evidence type="ECO:0000256" key="4">
    <source>
        <dbReference type="ARBA" id="ARBA00023002"/>
    </source>
</evidence>
<dbReference type="Proteomes" id="UP000639643">
    <property type="component" value="Unassembled WGS sequence"/>
</dbReference>
<dbReference type="InterPro" id="IPR039799">
    <property type="entry name" value="ALR/ERV"/>
</dbReference>
<dbReference type="SUPFAM" id="SSF69000">
    <property type="entry name" value="FAD-dependent thiol oxidase"/>
    <property type="match status" value="1"/>
</dbReference>
<keyword evidence="5" id="KW-1015">Disulfide bond</keyword>
<comment type="caution">
    <text evidence="9">The sequence shown here is derived from an EMBL/GenBank/DDBJ whole genome shotgun (WGS) entry which is preliminary data.</text>
</comment>
<evidence type="ECO:0000256" key="7">
    <source>
        <dbReference type="SAM" id="MobiDB-lite"/>
    </source>
</evidence>
<dbReference type="EMBL" id="WIGM01000499">
    <property type="protein sequence ID" value="KAF6823529.1"/>
    <property type="molecule type" value="Genomic_DNA"/>
</dbReference>
<dbReference type="Gene3D" id="1.20.120.310">
    <property type="entry name" value="ERV/ALR sulfhydryl oxidase domain"/>
    <property type="match status" value="1"/>
</dbReference>
<dbReference type="OrthoDB" id="59470at2759"/>
<protein>
    <recommendedName>
        <fullName evidence="6">Sulfhydryl oxidase</fullName>
        <ecNumber evidence="6">1.8.3.2</ecNumber>
    </recommendedName>
</protein>
<evidence type="ECO:0000256" key="3">
    <source>
        <dbReference type="ARBA" id="ARBA00022827"/>
    </source>
</evidence>
<keyword evidence="3 6" id="KW-0274">FAD</keyword>
<feature type="domain" description="ERV/ALR sulfhydryl oxidase" evidence="8">
    <location>
        <begin position="111"/>
        <end position="211"/>
    </location>
</feature>
<dbReference type="GO" id="GO:0005739">
    <property type="term" value="C:mitochondrion"/>
    <property type="evidence" value="ECO:0007669"/>
    <property type="project" value="TreeGrafter"/>
</dbReference>
<dbReference type="AlphaFoldDB" id="A0A8H6K280"/>
<feature type="region of interest" description="Disordered" evidence="7">
    <location>
        <begin position="217"/>
        <end position="237"/>
    </location>
</feature>
<gene>
    <name evidence="9" type="ORF">CMUS01_10649</name>
</gene>
<evidence type="ECO:0000313" key="9">
    <source>
        <dbReference type="EMBL" id="KAF6823529.1"/>
    </source>
</evidence>
<evidence type="ECO:0000256" key="5">
    <source>
        <dbReference type="ARBA" id="ARBA00023157"/>
    </source>
</evidence>
<comment type="catalytic activity">
    <reaction evidence="6">
        <text>2 R'C(R)SH + O2 = R'C(R)S-S(R)CR' + H2O2</text>
        <dbReference type="Rhea" id="RHEA:17357"/>
        <dbReference type="ChEBI" id="CHEBI:15379"/>
        <dbReference type="ChEBI" id="CHEBI:16240"/>
        <dbReference type="ChEBI" id="CHEBI:16520"/>
        <dbReference type="ChEBI" id="CHEBI:17412"/>
        <dbReference type="EC" id="1.8.3.2"/>
    </reaction>
</comment>
<evidence type="ECO:0000313" key="10">
    <source>
        <dbReference type="Proteomes" id="UP000639643"/>
    </source>
</evidence>
<dbReference type="GO" id="GO:0016971">
    <property type="term" value="F:flavin-dependent sulfhydryl oxidase activity"/>
    <property type="evidence" value="ECO:0007669"/>
    <property type="project" value="InterPro"/>
</dbReference>
<reference evidence="9" key="1">
    <citation type="journal article" date="2020" name="Phytopathology">
        <title>Genome Sequence Resources of Colletotrichum truncatum, C. plurivorum, C. musicola, and C. sojae: Four Species Pathogenic to Soybean (Glycine max).</title>
        <authorList>
            <person name="Rogerio F."/>
            <person name="Boufleur T.R."/>
            <person name="Ciampi-Guillardi M."/>
            <person name="Sukno S.A."/>
            <person name="Thon M.R."/>
            <person name="Massola Junior N.S."/>
            <person name="Baroncelli R."/>
        </authorList>
    </citation>
    <scope>NUCLEOTIDE SEQUENCE</scope>
    <source>
        <strain evidence="9">LFN0074</strain>
    </source>
</reference>
<keyword evidence="10" id="KW-1185">Reference proteome</keyword>
<name>A0A8H6K280_9PEZI</name>
<dbReference type="Pfam" id="PF04777">
    <property type="entry name" value="Evr1_Alr"/>
    <property type="match status" value="1"/>
</dbReference>
<dbReference type="EC" id="1.8.3.2" evidence="6"/>
<keyword evidence="4 6" id="KW-0560">Oxidoreductase</keyword>
<evidence type="ECO:0000259" key="8">
    <source>
        <dbReference type="PROSITE" id="PS51324"/>
    </source>
</evidence>
<dbReference type="PANTHER" id="PTHR12645:SF1">
    <property type="entry name" value="FAD-LINKED SULFHYDRYL OXIDASE ERV2"/>
    <property type="match status" value="1"/>
</dbReference>
<sequence>MARRQHLSLLLVVAIVAFFSISYLFSGPSIDAASPKPPAAAAPLKGDSVSSSADTPDLGHISNSILSGESIAPKLENATANPPGVSGDPAGRWEHPPCAVPITPNQTADHVLPHRAELGRASWRLFHTMMARFPEKPTADDSLALKTYIQLFARLYPCGDCAAHFRKLLGKYPPQVSGRQAAAGWACFVHNEVNARLKKDQFDCNKIGDFYDCGCGDEDKKKAEGGEKPSLELEKDG</sequence>
<organism evidence="9 10">
    <name type="scientific">Colletotrichum musicola</name>
    <dbReference type="NCBI Taxonomy" id="2175873"/>
    <lineage>
        <taxon>Eukaryota</taxon>
        <taxon>Fungi</taxon>
        <taxon>Dikarya</taxon>
        <taxon>Ascomycota</taxon>
        <taxon>Pezizomycotina</taxon>
        <taxon>Sordariomycetes</taxon>
        <taxon>Hypocreomycetidae</taxon>
        <taxon>Glomerellales</taxon>
        <taxon>Glomerellaceae</taxon>
        <taxon>Colletotrichum</taxon>
        <taxon>Colletotrichum orchidearum species complex</taxon>
    </lineage>
</organism>